<comment type="caution">
    <text evidence="12">The sequence shown here is derived from an EMBL/GenBank/DDBJ whole genome shotgun (WGS) entry which is preliminary data.</text>
</comment>
<dbReference type="Gene3D" id="3.30.160.810">
    <property type="match status" value="1"/>
</dbReference>
<comment type="function">
    <text evidence="8 10">One of the primary rRNA binding proteins, it binds directly near the 3'-end of the 23S rRNA, where it nucleates assembly of the 50S subunit.</text>
</comment>
<evidence type="ECO:0000256" key="5">
    <source>
        <dbReference type="ARBA" id="ARBA00022980"/>
    </source>
</evidence>
<dbReference type="Pfam" id="PF00297">
    <property type="entry name" value="Ribosomal_L3"/>
    <property type="match status" value="1"/>
</dbReference>
<evidence type="ECO:0000313" key="12">
    <source>
        <dbReference type="EMBL" id="RZO24662.1"/>
    </source>
</evidence>
<dbReference type="Proteomes" id="UP000320146">
    <property type="component" value="Unassembled WGS sequence"/>
</dbReference>
<feature type="region of interest" description="Disordered" evidence="11">
    <location>
        <begin position="237"/>
        <end position="302"/>
    </location>
</feature>
<feature type="compositionally biased region" description="Basic and acidic residues" evidence="11">
    <location>
        <begin position="293"/>
        <end position="302"/>
    </location>
</feature>
<dbReference type="HAMAP" id="MF_01325_B">
    <property type="entry name" value="Ribosomal_uL3_B"/>
    <property type="match status" value="1"/>
</dbReference>
<evidence type="ECO:0000256" key="4">
    <source>
        <dbReference type="ARBA" id="ARBA00022884"/>
    </source>
</evidence>
<dbReference type="GO" id="GO:0019843">
    <property type="term" value="F:rRNA binding"/>
    <property type="evidence" value="ECO:0007669"/>
    <property type="project" value="UniProtKB-UniRule"/>
</dbReference>
<accession>A0A520MTV4</accession>
<dbReference type="PROSITE" id="PS00474">
    <property type="entry name" value="RIBOSOMAL_L3"/>
    <property type="match status" value="1"/>
</dbReference>
<dbReference type="FunFam" id="2.40.30.10:FF:000004">
    <property type="entry name" value="50S ribosomal protein L3"/>
    <property type="match status" value="1"/>
</dbReference>
<evidence type="ECO:0000313" key="13">
    <source>
        <dbReference type="Proteomes" id="UP000320146"/>
    </source>
</evidence>
<dbReference type="AlphaFoldDB" id="A0A520MTV4"/>
<comment type="subunit">
    <text evidence="8 10">Part of the 50S ribosomal subunit. Forms a cluster with proteins L14 and L19.</text>
</comment>
<keyword evidence="3 8" id="KW-0699">rRNA-binding</keyword>
<dbReference type="EMBL" id="SHBL01000004">
    <property type="protein sequence ID" value="RZO24662.1"/>
    <property type="molecule type" value="Genomic_DNA"/>
</dbReference>
<evidence type="ECO:0000256" key="1">
    <source>
        <dbReference type="ARBA" id="ARBA00006540"/>
    </source>
</evidence>
<evidence type="ECO:0000256" key="6">
    <source>
        <dbReference type="ARBA" id="ARBA00023274"/>
    </source>
</evidence>
<keyword evidence="4 8" id="KW-0694">RNA-binding</keyword>
<keyword evidence="2 8" id="KW-0488">Methylation</keyword>
<feature type="modified residue" description="N5-methylglutamine" evidence="8">
    <location>
        <position position="149"/>
    </location>
</feature>
<keyword evidence="5 8" id="KW-0689">Ribosomal protein</keyword>
<feature type="compositionally biased region" description="Basic and acidic residues" evidence="11">
    <location>
        <begin position="264"/>
        <end position="274"/>
    </location>
</feature>
<dbReference type="InterPro" id="IPR019927">
    <property type="entry name" value="Ribosomal_uL3_bac/org-type"/>
</dbReference>
<dbReference type="PANTHER" id="PTHR11229:SF16">
    <property type="entry name" value="LARGE RIBOSOMAL SUBUNIT PROTEIN UL3C"/>
    <property type="match status" value="1"/>
</dbReference>
<evidence type="ECO:0000256" key="7">
    <source>
        <dbReference type="ARBA" id="ARBA00035243"/>
    </source>
</evidence>
<reference evidence="12 13" key="1">
    <citation type="submission" date="2019-02" db="EMBL/GenBank/DDBJ databases">
        <title>Prokaryotic population dynamics and viral predation in marine succession experiment using metagenomics: the confinement effect.</title>
        <authorList>
            <person name="Haro-Moreno J.M."/>
            <person name="Rodriguez-Valera F."/>
            <person name="Lopez-Perez M."/>
        </authorList>
    </citation>
    <scope>NUCLEOTIDE SEQUENCE [LARGE SCALE GENOMIC DNA]</scope>
    <source>
        <strain evidence="12">MED-G166</strain>
    </source>
</reference>
<comment type="similarity">
    <text evidence="1 8 9">Belongs to the universal ribosomal protein uL3 family.</text>
</comment>
<evidence type="ECO:0000256" key="9">
    <source>
        <dbReference type="RuleBase" id="RU003905"/>
    </source>
</evidence>
<dbReference type="GO" id="GO:0006412">
    <property type="term" value="P:translation"/>
    <property type="evidence" value="ECO:0007669"/>
    <property type="project" value="UniProtKB-UniRule"/>
</dbReference>
<evidence type="ECO:0000256" key="10">
    <source>
        <dbReference type="RuleBase" id="RU003906"/>
    </source>
</evidence>
<dbReference type="GO" id="GO:0022625">
    <property type="term" value="C:cytosolic large ribosomal subunit"/>
    <property type="evidence" value="ECO:0007669"/>
    <property type="project" value="TreeGrafter"/>
</dbReference>
<evidence type="ECO:0000256" key="3">
    <source>
        <dbReference type="ARBA" id="ARBA00022730"/>
    </source>
</evidence>
<proteinExistence type="inferred from homology"/>
<dbReference type="Gene3D" id="2.40.30.10">
    <property type="entry name" value="Translation factors"/>
    <property type="match status" value="1"/>
</dbReference>
<evidence type="ECO:0000256" key="11">
    <source>
        <dbReference type="SAM" id="MobiDB-lite"/>
    </source>
</evidence>
<comment type="PTM">
    <text evidence="8">Methylated by PrmB.</text>
</comment>
<sequence>MLGVIGTKVGMTRVFKDNGTSVPVTVISVAHSKIVQRKTAEKDGYYAVQVNYGSKKKVSKSLEKKFTDNGAEKGYLTEFNLSEEEFNYLVDAKEITLHPFNGTEKVDVAGVSKGKGFAGVVKRHNFKTQDATHGNSLAHRAPGSIGQCQFPGRVFKGKKMAGHMGDRNTTVQNLEIERIDMDENVLLVKGAVPGSIGSFVKVTPSIKDGAKLSLEPIVEEATDTATETEEVVENIAEVATPEAPKEESQNAEAKETVDANAGTEDIKEETKEAEAAPADGAPKEETNVAEGQNKTKKEDEKE</sequence>
<dbReference type="InterPro" id="IPR000597">
    <property type="entry name" value="Ribosomal_uL3"/>
</dbReference>
<protein>
    <recommendedName>
        <fullName evidence="7 8">Large ribosomal subunit protein uL3</fullName>
    </recommendedName>
</protein>
<dbReference type="GO" id="GO:0003735">
    <property type="term" value="F:structural constituent of ribosome"/>
    <property type="evidence" value="ECO:0007669"/>
    <property type="project" value="UniProtKB-UniRule"/>
</dbReference>
<dbReference type="InterPro" id="IPR019926">
    <property type="entry name" value="Ribosomal_uL3_CS"/>
</dbReference>
<feature type="compositionally biased region" description="Basic and acidic residues" evidence="11">
    <location>
        <begin position="243"/>
        <end position="257"/>
    </location>
</feature>
<dbReference type="NCBIfam" id="TIGR03625">
    <property type="entry name" value="L3_bact"/>
    <property type="match status" value="1"/>
</dbReference>
<organism evidence="12 13">
    <name type="scientific">SAR86 cluster bacterium</name>
    <dbReference type="NCBI Taxonomy" id="2030880"/>
    <lineage>
        <taxon>Bacteria</taxon>
        <taxon>Pseudomonadati</taxon>
        <taxon>Pseudomonadota</taxon>
        <taxon>Gammaproteobacteria</taxon>
        <taxon>SAR86 cluster</taxon>
    </lineage>
</organism>
<dbReference type="SUPFAM" id="SSF50447">
    <property type="entry name" value="Translation proteins"/>
    <property type="match status" value="1"/>
</dbReference>
<dbReference type="PANTHER" id="PTHR11229">
    <property type="entry name" value="50S RIBOSOMAL PROTEIN L3"/>
    <property type="match status" value="1"/>
</dbReference>
<name>A0A520MTV4_9GAMM</name>
<dbReference type="InterPro" id="IPR009000">
    <property type="entry name" value="Transl_B-barrel_sf"/>
</dbReference>
<evidence type="ECO:0000256" key="2">
    <source>
        <dbReference type="ARBA" id="ARBA00022481"/>
    </source>
</evidence>
<gene>
    <name evidence="8" type="primary">rplC</name>
    <name evidence="12" type="ORF">EVA99_00825</name>
</gene>
<keyword evidence="6 8" id="KW-0687">Ribonucleoprotein</keyword>
<evidence type="ECO:0000256" key="8">
    <source>
        <dbReference type="HAMAP-Rule" id="MF_01325"/>
    </source>
</evidence>